<comment type="caution">
    <text evidence="3">The sequence shown here is derived from an EMBL/GenBank/DDBJ whole genome shotgun (WGS) entry which is preliminary data.</text>
</comment>
<feature type="compositionally biased region" description="Basic and acidic residues" evidence="1">
    <location>
        <begin position="145"/>
        <end position="155"/>
    </location>
</feature>
<evidence type="ECO:0000313" key="3">
    <source>
        <dbReference type="EMBL" id="KAK6540613.1"/>
    </source>
</evidence>
<evidence type="ECO:0000256" key="1">
    <source>
        <dbReference type="SAM" id="MobiDB-lite"/>
    </source>
</evidence>
<feature type="transmembrane region" description="Helical" evidence="2">
    <location>
        <begin position="60"/>
        <end position="79"/>
    </location>
</feature>
<dbReference type="InterPro" id="IPR021986">
    <property type="entry name" value="Spherulin4"/>
</dbReference>
<gene>
    <name evidence="3" type="ORF">TWF694_008008</name>
</gene>
<name>A0AAV9XFD3_9PEZI</name>
<dbReference type="PANTHER" id="PTHR35040:SF9">
    <property type="entry name" value="4-LIKE CELL SURFACE PROTEIN, PUTATIVE (AFU_ORTHOLOGUE AFUA_4G14080)-RELATED"/>
    <property type="match status" value="1"/>
</dbReference>
<dbReference type="Pfam" id="PF12138">
    <property type="entry name" value="Spherulin4"/>
    <property type="match status" value="1"/>
</dbReference>
<accession>A0AAV9XFD3</accession>
<sequence>MSEPGNPYHKAVENVPEISVVNYDAALDAKLEGERLQLLCHSAHGDTKHKQPHAQPYKRVMVALVVLLLTSVVITLGALKMTCNSKEHGAEHHGHMPTTTGIFKRIVVPHGWKEGDYITKISKRTKWKGPIPGNVARVRPSTNDPSKRDSHDGDAWKRIRGWKPAKNLDKKSTRVNGDWKNPKGWKGRIKGITKRGFKISSTPSVVGSTTDAVGSTVQQITNSVTGAINASITIPLYSYPGDGAQDWNPVFNALNSSSTIEFTIVINPDNGPGSDTLDVNFQTGIKKLKSFPNAKVFGYVHQSYGSRDIAAVERDLLTYASWASPNIGITIDGIFFDESPTEKTYAPYVATANTFAKAKGLSTTIQNAGTIPDKAYFQPTQNTDITVIMEDSYANYTAAASQYNSLDTKYGISKSAFSFIIYEAPTDAQNIKAAVAQMAQQVGHVFMTDLSQADAYLNISRDTFTTFITAMVKAFTGS</sequence>
<feature type="region of interest" description="Disordered" evidence="1">
    <location>
        <begin position="128"/>
        <end position="155"/>
    </location>
</feature>
<keyword evidence="2" id="KW-1133">Transmembrane helix</keyword>
<keyword evidence="2" id="KW-0812">Transmembrane</keyword>
<evidence type="ECO:0008006" key="5">
    <source>
        <dbReference type="Google" id="ProtNLM"/>
    </source>
</evidence>
<proteinExistence type="predicted"/>
<dbReference type="PANTHER" id="PTHR35040">
    <property type="match status" value="1"/>
</dbReference>
<dbReference type="Proteomes" id="UP001365542">
    <property type="component" value="Unassembled WGS sequence"/>
</dbReference>
<protein>
    <recommendedName>
        <fullName evidence="5">Spherulin 4-like cell surface protein</fullName>
    </recommendedName>
</protein>
<organism evidence="3 4">
    <name type="scientific">Orbilia ellipsospora</name>
    <dbReference type="NCBI Taxonomy" id="2528407"/>
    <lineage>
        <taxon>Eukaryota</taxon>
        <taxon>Fungi</taxon>
        <taxon>Dikarya</taxon>
        <taxon>Ascomycota</taxon>
        <taxon>Pezizomycotina</taxon>
        <taxon>Orbiliomycetes</taxon>
        <taxon>Orbiliales</taxon>
        <taxon>Orbiliaceae</taxon>
        <taxon>Orbilia</taxon>
    </lineage>
</organism>
<keyword evidence="2" id="KW-0472">Membrane</keyword>
<evidence type="ECO:0000313" key="4">
    <source>
        <dbReference type="Proteomes" id="UP001365542"/>
    </source>
</evidence>
<dbReference type="EMBL" id="JAVHJO010000004">
    <property type="protein sequence ID" value="KAK6540613.1"/>
    <property type="molecule type" value="Genomic_DNA"/>
</dbReference>
<dbReference type="AlphaFoldDB" id="A0AAV9XFD3"/>
<evidence type="ECO:0000256" key="2">
    <source>
        <dbReference type="SAM" id="Phobius"/>
    </source>
</evidence>
<keyword evidence="4" id="KW-1185">Reference proteome</keyword>
<reference evidence="3 4" key="1">
    <citation type="submission" date="2019-10" db="EMBL/GenBank/DDBJ databases">
        <authorList>
            <person name="Palmer J.M."/>
        </authorList>
    </citation>
    <scope>NUCLEOTIDE SEQUENCE [LARGE SCALE GENOMIC DNA]</scope>
    <source>
        <strain evidence="3 4">TWF694</strain>
    </source>
</reference>